<dbReference type="EMBL" id="OAOP01000003">
    <property type="protein sequence ID" value="SNX69879.1"/>
    <property type="molecule type" value="Genomic_DNA"/>
</dbReference>
<accession>A0A285CQP1</accession>
<evidence type="ECO:0000313" key="2">
    <source>
        <dbReference type="Proteomes" id="UP000219546"/>
    </source>
</evidence>
<reference evidence="1 2" key="1">
    <citation type="submission" date="2017-08" db="EMBL/GenBank/DDBJ databases">
        <authorList>
            <person name="de Groot N.N."/>
        </authorList>
    </citation>
    <scope>NUCLEOTIDE SEQUENCE [LARGE SCALE GENOMIC DNA]</scope>
    <source>
        <strain evidence="1 2">JC228</strain>
    </source>
</reference>
<evidence type="ECO:0000313" key="1">
    <source>
        <dbReference type="EMBL" id="SNX69879.1"/>
    </source>
</evidence>
<protein>
    <submittedName>
        <fullName evidence="1">Uncharacterized protein</fullName>
    </submittedName>
</protein>
<keyword evidence="2" id="KW-1185">Reference proteome</keyword>
<dbReference type="AlphaFoldDB" id="A0A285CQP1"/>
<name>A0A285CQP1_9BACI</name>
<proteinExistence type="predicted"/>
<dbReference type="Proteomes" id="UP000219546">
    <property type="component" value="Unassembled WGS sequence"/>
</dbReference>
<organism evidence="1 2">
    <name type="scientific">Bacillus oleivorans</name>
    <dbReference type="NCBI Taxonomy" id="1448271"/>
    <lineage>
        <taxon>Bacteria</taxon>
        <taxon>Bacillati</taxon>
        <taxon>Bacillota</taxon>
        <taxon>Bacilli</taxon>
        <taxon>Bacillales</taxon>
        <taxon>Bacillaceae</taxon>
        <taxon>Bacillus</taxon>
    </lineage>
</organism>
<gene>
    <name evidence="1" type="ORF">SAMN05877753_103278</name>
</gene>
<sequence length="73" mass="8648">MDMPLLLFRRKGAVRKSSTLRCLGEDLDLFYFNPSLSALIPLFERLHVYEYKKEAPYLLTFPLESYVNFEHFG</sequence>